<organism evidence="2 3">
    <name type="scientific">Coemansia brasiliensis</name>
    <dbReference type="NCBI Taxonomy" id="2650707"/>
    <lineage>
        <taxon>Eukaryota</taxon>
        <taxon>Fungi</taxon>
        <taxon>Fungi incertae sedis</taxon>
        <taxon>Zoopagomycota</taxon>
        <taxon>Kickxellomycotina</taxon>
        <taxon>Kickxellomycetes</taxon>
        <taxon>Kickxellales</taxon>
        <taxon>Kickxellaceae</taxon>
        <taxon>Coemansia</taxon>
    </lineage>
</organism>
<dbReference type="EMBL" id="JANBUW010000037">
    <property type="protein sequence ID" value="KAJ2850275.1"/>
    <property type="molecule type" value="Genomic_DNA"/>
</dbReference>
<feature type="compositionally biased region" description="Polar residues" evidence="1">
    <location>
        <begin position="37"/>
        <end position="48"/>
    </location>
</feature>
<feature type="compositionally biased region" description="Low complexity" evidence="1">
    <location>
        <begin position="53"/>
        <end position="69"/>
    </location>
</feature>
<protein>
    <submittedName>
        <fullName evidence="2">Uncharacterized protein</fullName>
    </submittedName>
</protein>
<reference evidence="2" key="1">
    <citation type="submission" date="2022-07" db="EMBL/GenBank/DDBJ databases">
        <title>Phylogenomic reconstructions and comparative analyses of Kickxellomycotina fungi.</title>
        <authorList>
            <person name="Reynolds N.K."/>
            <person name="Stajich J.E."/>
            <person name="Barry K."/>
            <person name="Grigoriev I.V."/>
            <person name="Crous P."/>
            <person name="Smith M.E."/>
        </authorList>
    </citation>
    <scope>NUCLEOTIDE SEQUENCE</scope>
    <source>
        <strain evidence="2">NRRL 1566</strain>
    </source>
</reference>
<feature type="compositionally biased region" description="Basic and acidic residues" evidence="1">
    <location>
        <begin position="22"/>
        <end position="35"/>
    </location>
</feature>
<proteinExistence type="predicted"/>
<sequence>MPRPARKSAKRSSRAANTRTSTRKESQKQAQKEEQENSVPSTPITSSPRYGRRSITGSSSSSRRLSLNSKVFDGLIDDLSPIKPGNLPLEPTLLTPQSDNNASKEDSDDSSSDDFDIDALVLKSSTKKRRRNEPPSALDILPQRTRTIKPPTPTKSKKTRLSAKSKRPSKAKKSKPDDIWTAAGYIDDVDGYELAEEAV</sequence>
<accession>A0A9W8I7V4</accession>
<name>A0A9W8I7V4_9FUNG</name>
<evidence type="ECO:0000313" key="3">
    <source>
        <dbReference type="Proteomes" id="UP001139887"/>
    </source>
</evidence>
<feature type="compositionally biased region" description="Basic residues" evidence="1">
    <location>
        <begin position="155"/>
        <end position="173"/>
    </location>
</feature>
<evidence type="ECO:0000313" key="2">
    <source>
        <dbReference type="EMBL" id="KAJ2850275.1"/>
    </source>
</evidence>
<dbReference type="AlphaFoldDB" id="A0A9W8I7V4"/>
<comment type="caution">
    <text evidence="2">The sequence shown here is derived from an EMBL/GenBank/DDBJ whole genome shotgun (WGS) entry which is preliminary data.</text>
</comment>
<dbReference type="Proteomes" id="UP001139887">
    <property type="component" value="Unassembled WGS sequence"/>
</dbReference>
<evidence type="ECO:0000256" key="1">
    <source>
        <dbReference type="SAM" id="MobiDB-lite"/>
    </source>
</evidence>
<gene>
    <name evidence="2" type="ORF">IWW36_002023</name>
</gene>
<feature type="compositionally biased region" description="Acidic residues" evidence="1">
    <location>
        <begin position="106"/>
        <end position="117"/>
    </location>
</feature>
<feature type="compositionally biased region" description="Basic residues" evidence="1">
    <location>
        <begin position="1"/>
        <end position="13"/>
    </location>
</feature>
<feature type="region of interest" description="Disordered" evidence="1">
    <location>
        <begin position="1"/>
        <end position="178"/>
    </location>
</feature>
<keyword evidence="3" id="KW-1185">Reference proteome</keyword>